<evidence type="ECO:0000256" key="1">
    <source>
        <dbReference type="SAM" id="MobiDB-lite"/>
    </source>
</evidence>
<keyword evidence="3" id="KW-1185">Reference proteome</keyword>
<dbReference type="EMBL" id="BIXY01000038">
    <property type="protein sequence ID" value="GCF09191.1"/>
    <property type="molecule type" value="Genomic_DNA"/>
</dbReference>
<evidence type="ECO:0000313" key="2">
    <source>
        <dbReference type="EMBL" id="GCF09191.1"/>
    </source>
</evidence>
<dbReference type="AlphaFoldDB" id="A0A5A5TCF0"/>
<sequence length="60" mass="6686">MKKNQIIWHRLDNLMYNIKQCAEKITHMNIAGLSPSDMEATPAQLAHLRGGTRNAGPLDA</sequence>
<accession>A0A5A5TCF0</accession>
<feature type="region of interest" description="Disordered" evidence="1">
    <location>
        <begin position="41"/>
        <end position="60"/>
    </location>
</feature>
<evidence type="ECO:0000313" key="3">
    <source>
        <dbReference type="Proteomes" id="UP000322530"/>
    </source>
</evidence>
<name>A0A5A5TCF0_9CHLR</name>
<organism evidence="2 3">
    <name type="scientific">Dictyobacter arantiisoli</name>
    <dbReference type="NCBI Taxonomy" id="2014874"/>
    <lineage>
        <taxon>Bacteria</taxon>
        <taxon>Bacillati</taxon>
        <taxon>Chloroflexota</taxon>
        <taxon>Ktedonobacteria</taxon>
        <taxon>Ktedonobacterales</taxon>
        <taxon>Dictyobacteraceae</taxon>
        <taxon>Dictyobacter</taxon>
    </lineage>
</organism>
<gene>
    <name evidence="2" type="ORF">KDI_27550</name>
</gene>
<proteinExistence type="predicted"/>
<comment type="caution">
    <text evidence="2">The sequence shown here is derived from an EMBL/GenBank/DDBJ whole genome shotgun (WGS) entry which is preliminary data.</text>
</comment>
<dbReference type="Proteomes" id="UP000322530">
    <property type="component" value="Unassembled WGS sequence"/>
</dbReference>
<protein>
    <submittedName>
        <fullName evidence="2">Uncharacterized protein</fullName>
    </submittedName>
</protein>
<reference evidence="2 3" key="1">
    <citation type="submission" date="2019-01" db="EMBL/GenBank/DDBJ databases">
        <title>Draft genome sequence of Dictyobacter sp. Uno17.</title>
        <authorList>
            <person name="Wang C.M."/>
            <person name="Zheng Y."/>
            <person name="Sakai Y."/>
            <person name="Abe K."/>
            <person name="Yokota A."/>
            <person name="Yabe S."/>
        </authorList>
    </citation>
    <scope>NUCLEOTIDE SEQUENCE [LARGE SCALE GENOMIC DNA]</scope>
    <source>
        <strain evidence="2 3">Uno17</strain>
    </source>
</reference>